<dbReference type="RefSeq" id="WP_092906723.1">
    <property type="nucleotide sequence ID" value="NZ_FOUZ01000003.1"/>
</dbReference>
<dbReference type="Pfam" id="PF13649">
    <property type="entry name" value="Methyltransf_25"/>
    <property type="match status" value="1"/>
</dbReference>
<organism evidence="2 3">
    <name type="scientific">Algoriella xinjiangensis</name>
    <dbReference type="NCBI Taxonomy" id="684065"/>
    <lineage>
        <taxon>Bacteria</taxon>
        <taxon>Pseudomonadati</taxon>
        <taxon>Bacteroidota</taxon>
        <taxon>Flavobacteriia</taxon>
        <taxon>Flavobacteriales</taxon>
        <taxon>Weeksellaceae</taxon>
        <taxon>Algoriella</taxon>
    </lineage>
</organism>
<protein>
    <submittedName>
        <fullName evidence="2">Methyltransferase domain-containing protein</fullName>
    </submittedName>
</protein>
<dbReference type="PANTHER" id="PTHR12843:SF5">
    <property type="entry name" value="EEF1A LYSINE METHYLTRANSFERASE 2"/>
    <property type="match status" value="1"/>
</dbReference>
<dbReference type="Gene3D" id="3.40.50.150">
    <property type="entry name" value="Vaccinia Virus protein VP39"/>
    <property type="match status" value="1"/>
</dbReference>
<gene>
    <name evidence="2" type="ORF">SAMN05421738_103137</name>
</gene>
<dbReference type="AlphaFoldDB" id="A0A1I4U9F7"/>
<dbReference type="Proteomes" id="UP000199149">
    <property type="component" value="Unassembled WGS sequence"/>
</dbReference>
<name>A0A1I4U9F7_9FLAO</name>
<keyword evidence="2" id="KW-0489">Methyltransferase</keyword>
<dbReference type="InterPro" id="IPR041698">
    <property type="entry name" value="Methyltransf_25"/>
</dbReference>
<dbReference type="InterPro" id="IPR029063">
    <property type="entry name" value="SAM-dependent_MTases_sf"/>
</dbReference>
<evidence type="ECO:0000313" key="3">
    <source>
        <dbReference type="Proteomes" id="UP000199149"/>
    </source>
</evidence>
<dbReference type="CDD" id="cd02440">
    <property type="entry name" value="AdoMet_MTases"/>
    <property type="match status" value="1"/>
</dbReference>
<sequence length="208" mass="24008">MNDAKKSHWENIYETKTPNEVSWTEEKPETSLDFIQSFSMDKTAKIIDIGGGESKLVDFLLEEGYENITVLDISQNALNRAKKRLGKNAEKVTWIVSDITDFNPEESYDVWHDRAVFHFLTEEKDIKIYQKLVDKAVNNFMVIGTFSTNGPLKCSGLEIKQNDETSLISTFEKNFEKINCLTTNHKTPFETIQNFIFCSFKKNINVDK</sequence>
<dbReference type="GO" id="GO:0032259">
    <property type="term" value="P:methylation"/>
    <property type="evidence" value="ECO:0007669"/>
    <property type="project" value="UniProtKB-KW"/>
</dbReference>
<evidence type="ECO:0000259" key="1">
    <source>
        <dbReference type="Pfam" id="PF13649"/>
    </source>
</evidence>
<dbReference type="OrthoDB" id="9788660at2"/>
<dbReference type="STRING" id="684065.SAMN05421738_103137"/>
<dbReference type="PANTHER" id="PTHR12843">
    <property type="entry name" value="PROTEIN-LYSINE N-METHYLTRANSFERASE METTL10"/>
    <property type="match status" value="1"/>
</dbReference>
<reference evidence="3" key="1">
    <citation type="submission" date="2016-10" db="EMBL/GenBank/DDBJ databases">
        <authorList>
            <person name="Varghese N."/>
            <person name="Submissions S."/>
        </authorList>
    </citation>
    <scope>NUCLEOTIDE SEQUENCE [LARGE SCALE GENOMIC DNA]</scope>
    <source>
        <strain evidence="3">XJ109</strain>
    </source>
</reference>
<evidence type="ECO:0000313" key="2">
    <source>
        <dbReference type="EMBL" id="SFM85491.1"/>
    </source>
</evidence>
<dbReference type="EMBL" id="FOUZ01000003">
    <property type="protein sequence ID" value="SFM85491.1"/>
    <property type="molecule type" value="Genomic_DNA"/>
</dbReference>
<accession>A0A1I4U9F7</accession>
<dbReference type="GO" id="GO:0008168">
    <property type="term" value="F:methyltransferase activity"/>
    <property type="evidence" value="ECO:0007669"/>
    <property type="project" value="UniProtKB-KW"/>
</dbReference>
<proteinExistence type="predicted"/>
<keyword evidence="2" id="KW-0808">Transferase</keyword>
<dbReference type="SUPFAM" id="SSF53335">
    <property type="entry name" value="S-adenosyl-L-methionine-dependent methyltransferases"/>
    <property type="match status" value="1"/>
</dbReference>
<keyword evidence="3" id="KW-1185">Reference proteome</keyword>
<feature type="domain" description="Methyltransferase" evidence="1">
    <location>
        <begin position="46"/>
        <end position="131"/>
    </location>
</feature>